<protein>
    <recommendedName>
        <fullName evidence="3">Heterokaryon incompatibility domain-containing protein</fullName>
    </recommendedName>
</protein>
<evidence type="ECO:0008006" key="3">
    <source>
        <dbReference type="Google" id="ProtNLM"/>
    </source>
</evidence>
<gene>
    <name evidence="1" type="ORF">AA0113_g4519</name>
</gene>
<keyword evidence="2" id="KW-1185">Reference proteome</keyword>
<evidence type="ECO:0000313" key="1">
    <source>
        <dbReference type="EMBL" id="RYO67409.1"/>
    </source>
</evidence>
<dbReference type="OrthoDB" id="10440692at2759"/>
<accession>A0A4Q4SBZ2</accession>
<comment type="caution">
    <text evidence="1">The sequence shown here is derived from an EMBL/GenBank/DDBJ whole genome shotgun (WGS) entry which is preliminary data.</text>
</comment>
<reference evidence="2" key="1">
    <citation type="journal article" date="2019" name="bioRxiv">
        <title>Genomics, evolutionary history and diagnostics of the Alternaria alternata species group including apple and Asian pear pathotypes.</title>
        <authorList>
            <person name="Armitage A.D."/>
            <person name="Cockerton H.M."/>
            <person name="Sreenivasaprasad S."/>
            <person name="Woodhall J.W."/>
            <person name="Lane C.R."/>
            <person name="Harrison R.J."/>
            <person name="Clarkson J.P."/>
        </authorList>
    </citation>
    <scope>NUCLEOTIDE SEQUENCE [LARGE SCALE GENOMIC DNA]</scope>
    <source>
        <strain evidence="2">RGR 97.0016</strain>
    </source>
</reference>
<evidence type="ECO:0000313" key="2">
    <source>
        <dbReference type="Proteomes" id="UP000293823"/>
    </source>
</evidence>
<dbReference type="Proteomes" id="UP000293823">
    <property type="component" value="Unassembled WGS sequence"/>
</dbReference>
<proteinExistence type="predicted"/>
<sequence length="395" mass="45227">MSVVSMKNLIAVRTWVVPKPSASAQIWKDIAKVISHSRTEVASCAPNLVAESRTQEKTICASTIELSTDDLSMPAFWFPELGDSHCARQDLLESYFKWQSSRPPLNFATAHLSRTHYELPDYSTTYSWSHSSLSNLSDPDFIQCQQSHRTVTWRYACLSHEWRAEEDDQQYTLGSGRTERVHRSPCDPVEVFRKRLWTLSRTSRTDALCVDRDPMEEVKLQLPAAIRWILSDTSRVVWVFDAVKPDSMGYSQLACQLTHAPVNRPLDSDLINPILPWWNLGAYNKWMRCMEHVKSKFRTSAFSFVGMAPISWGHEDEVTPNFRTPPANTSRSTIFSDFVSGHEDEVTPNFRTPPAYNSPNTVFWDLILGFRRAIVPTFRCRPLFYGLRALRLGIG</sequence>
<name>A0A4Q4SBZ2_9PLEO</name>
<dbReference type="AlphaFoldDB" id="A0A4Q4SBZ2"/>
<dbReference type="EMBL" id="PEJP01000015">
    <property type="protein sequence ID" value="RYO67409.1"/>
    <property type="molecule type" value="Genomic_DNA"/>
</dbReference>
<organism evidence="1 2">
    <name type="scientific">Alternaria arborescens</name>
    <dbReference type="NCBI Taxonomy" id="156630"/>
    <lineage>
        <taxon>Eukaryota</taxon>
        <taxon>Fungi</taxon>
        <taxon>Dikarya</taxon>
        <taxon>Ascomycota</taxon>
        <taxon>Pezizomycotina</taxon>
        <taxon>Dothideomycetes</taxon>
        <taxon>Pleosporomycetidae</taxon>
        <taxon>Pleosporales</taxon>
        <taxon>Pleosporineae</taxon>
        <taxon>Pleosporaceae</taxon>
        <taxon>Alternaria</taxon>
        <taxon>Alternaria sect. Alternaria</taxon>
    </lineage>
</organism>